<organism evidence="1 2">
    <name type="scientific">Candida boidinii</name>
    <name type="common">Yeast</name>
    <dbReference type="NCBI Taxonomy" id="5477"/>
    <lineage>
        <taxon>Eukaryota</taxon>
        <taxon>Fungi</taxon>
        <taxon>Dikarya</taxon>
        <taxon>Ascomycota</taxon>
        <taxon>Saccharomycotina</taxon>
        <taxon>Pichiomycetes</taxon>
        <taxon>Pichiales</taxon>
        <taxon>Pichiaceae</taxon>
        <taxon>Ogataea</taxon>
        <taxon>Ogataea/Candida clade</taxon>
    </lineage>
</organism>
<evidence type="ECO:0000313" key="2">
    <source>
        <dbReference type="Proteomes" id="UP001165101"/>
    </source>
</evidence>
<sequence>MSLYKSKSEFPIITIKNLPYDLQNNDIFDMVSKFGNLHQIRIGKLPDNKGTAIVIFKNFKSAKLAVGKLNGYNFNGRYLVVGFQNIDKSTITALQNEIILKNSDNADGEHEDES</sequence>
<comment type="caution">
    <text evidence="1">The sequence shown here is derived from an EMBL/GenBank/DDBJ whole genome shotgun (WGS) entry which is preliminary data.</text>
</comment>
<reference evidence="1" key="1">
    <citation type="submission" date="2023-04" db="EMBL/GenBank/DDBJ databases">
        <title>Candida boidinii NBRC 1967.</title>
        <authorList>
            <person name="Ichikawa N."/>
            <person name="Sato H."/>
            <person name="Tonouchi N."/>
        </authorList>
    </citation>
    <scope>NUCLEOTIDE SEQUENCE</scope>
    <source>
        <strain evidence="1">NBRC 1967</strain>
    </source>
</reference>
<name>A0ACB5TM13_CANBO</name>
<gene>
    <name evidence="1" type="ORF">Cboi01_000200800</name>
</gene>
<dbReference type="Proteomes" id="UP001165101">
    <property type="component" value="Unassembled WGS sequence"/>
</dbReference>
<evidence type="ECO:0000313" key="1">
    <source>
        <dbReference type="EMBL" id="GME90791.1"/>
    </source>
</evidence>
<protein>
    <submittedName>
        <fullName evidence="1">Unnamed protein product</fullName>
    </submittedName>
</protein>
<proteinExistence type="predicted"/>
<accession>A0ACB5TM13</accession>
<dbReference type="EMBL" id="BSXV01000828">
    <property type="protein sequence ID" value="GME90791.1"/>
    <property type="molecule type" value="Genomic_DNA"/>
</dbReference>
<keyword evidence="2" id="KW-1185">Reference proteome</keyword>